<protein>
    <submittedName>
        <fullName evidence="1">Uncharacterized protein</fullName>
    </submittedName>
</protein>
<evidence type="ECO:0000313" key="2">
    <source>
        <dbReference type="Proteomes" id="UP001212841"/>
    </source>
</evidence>
<accession>A0AAD5S4S4</accession>
<name>A0AAD5S4S4_9FUNG</name>
<reference evidence="1" key="1">
    <citation type="submission" date="2020-05" db="EMBL/GenBank/DDBJ databases">
        <title>Phylogenomic resolution of chytrid fungi.</title>
        <authorList>
            <person name="Stajich J.E."/>
            <person name="Amses K."/>
            <person name="Simmons R."/>
            <person name="Seto K."/>
            <person name="Myers J."/>
            <person name="Bonds A."/>
            <person name="Quandt C.A."/>
            <person name="Barry K."/>
            <person name="Liu P."/>
            <person name="Grigoriev I."/>
            <person name="Longcore J.E."/>
            <person name="James T.Y."/>
        </authorList>
    </citation>
    <scope>NUCLEOTIDE SEQUENCE</scope>
    <source>
        <strain evidence="1">JEL0318</strain>
    </source>
</reference>
<dbReference type="Proteomes" id="UP001212841">
    <property type="component" value="Unassembled WGS sequence"/>
</dbReference>
<sequence>MGGRCEIKVDVDEGANGKSGAEGADTGMFDALGSEDSVVAATEEVREVLGRARLAGVPAFESAGRLPLVMADVVGCTGFGTLTGTAIAGANDVECCNVDETWGGRPVAGFVAAENDVRGTDEANGWRGRKLTFDVIARGIDAATDAGVVSEIVAGGIVDLCIGKIDITVDVGEGAGTVTKTVPIGNPVDGCTFKSIPAVDVGVDMTQDANTVGAR</sequence>
<proteinExistence type="predicted"/>
<comment type="caution">
    <text evidence="1">The sequence shown here is derived from an EMBL/GenBank/DDBJ whole genome shotgun (WGS) entry which is preliminary data.</text>
</comment>
<keyword evidence="2" id="KW-1185">Reference proteome</keyword>
<dbReference type="EMBL" id="JADGJD010001430">
    <property type="protein sequence ID" value="KAJ3042321.1"/>
    <property type="molecule type" value="Genomic_DNA"/>
</dbReference>
<gene>
    <name evidence="1" type="ORF">HK097_002072</name>
</gene>
<dbReference type="AlphaFoldDB" id="A0AAD5S4S4"/>
<evidence type="ECO:0000313" key="1">
    <source>
        <dbReference type="EMBL" id="KAJ3042321.1"/>
    </source>
</evidence>
<organism evidence="1 2">
    <name type="scientific">Rhizophlyctis rosea</name>
    <dbReference type="NCBI Taxonomy" id="64517"/>
    <lineage>
        <taxon>Eukaryota</taxon>
        <taxon>Fungi</taxon>
        <taxon>Fungi incertae sedis</taxon>
        <taxon>Chytridiomycota</taxon>
        <taxon>Chytridiomycota incertae sedis</taxon>
        <taxon>Chytridiomycetes</taxon>
        <taxon>Rhizophlyctidales</taxon>
        <taxon>Rhizophlyctidaceae</taxon>
        <taxon>Rhizophlyctis</taxon>
    </lineage>
</organism>